<evidence type="ECO:0000256" key="1">
    <source>
        <dbReference type="ARBA" id="ARBA00004191"/>
    </source>
</evidence>
<keyword evidence="4 7" id="KW-0964">Secreted</keyword>
<evidence type="ECO:0000256" key="5">
    <source>
        <dbReference type="ARBA" id="ARBA00022729"/>
    </source>
</evidence>
<evidence type="ECO:0000256" key="4">
    <source>
        <dbReference type="ARBA" id="ARBA00022525"/>
    </source>
</evidence>
<dbReference type="InParanoid" id="A0A0C2ZFK8"/>
<dbReference type="OrthoDB" id="4225815at2759"/>
<dbReference type="PROSITE" id="PS00956">
    <property type="entry name" value="HYDROPHOBIN"/>
    <property type="match status" value="1"/>
</dbReference>
<feature type="signal peptide" evidence="7">
    <location>
        <begin position="1"/>
        <end position="18"/>
    </location>
</feature>
<dbReference type="STRING" id="1036808.A0A0C2ZFK8"/>
<evidence type="ECO:0000313" key="9">
    <source>
        <dbReference type="EMBL" id="KIM60478.1"/>
    </source>
</evidence>
<evidence type="ECO:0000256" key="8">
    <source>
        <dbReference type="SAM" id="MobiDB-lite"/>
    </source>
</evidence>
<evidence type="ECO:0000256" key="6">
    <source>
        <dbReference type="ARBA" id="ARBA00023157"/>
    </source>
</evidence>
<reference evidence="10" key="2">
    <citation type="submission" date="2015-01" db="EMBL/GenBank/DDBJ databases">
        <title>Evolutionary Origins and Diversification of the Mycorrhizal Mutualists.</title>
        <authorList>
            <consortium name="DOE Joint Genome Institute"/>
            <consortium name="Mycorrhizal Genomics Consortium"/>
            <person name="Kohler A."/>
            <person name="Kuo A."/>
            <person name="Nagy L.G."/>
            <person name="Floudas D."/>
            <person name="Copeland A."/>
            <person name="Barry K.W."/>
            <person name="Cichocki N."/>
            <person name="Veneault-Fourrey C."/>
            <person name="LaButti K."/>
            <person name="Lindquist E.A."/>
            <person name="Lipzen A."/>
            <person name="Lundell T."/>
            <person name="Morin E."/>
            <person name="Murat C."/>
            <person name="Riley R."/>
            <person name="Ohm R."/>
            <person name="Sun H."/>
            <person name="Tunlid A."/>
            <person name="Henrissat B."/>
            <person name="Grigoriev I.V."/>
            <person name="Hibbett D.S."/>
            <person name="Martin F."/>
        </authorList>
    </citation>
    <scope>NUCLEOTIDE SEQUENCE [LARGE SCALE GENOMIC DNA]</scope>
    <source>
        <strain evidence="10">Foug A</strain>
    </source>
</reference>
<feature type="region of interest" description="Disordered" evidence="8">
    <location>
        <begin position="29"/>
        <end position="57"/>
    </location>
</feature>
<comment type="subcellular location">
    <subcellularLocation>
        <location evidence="1 7">Secreted</location>
        <location evidence="1 7">Cell wall</location>
    </subcellularLocation>
</comment>
<comment type="similarity">
    <text evidence="2 7">Belongs to the fungal hydrophobin family.</text>
</comment>
<name>A0A0C2ZFK8_9AGAM</name>
<dbReference type="EMBL" id="KN822061">
    <property type="protein sequence ID" value="KIM60478.1"/>
    <property type="molecule type" value="Genomic_DNA"/>
</dbReference>
<dbReference type="AlphaFoldDB" id="A0A0C2ZFK8"/>
<sequence>MKFSAVFFVACAAALVSAETNAARMARGLAPNAPVRRGTPVDTAKRGKTSPGGGGSSCSNGDVYCCSDVGQYGSHKNVNEQVQGLGLQSYVPVGTSCGLNCSPISVIGAGSGASCTQQTVCCENNQFNGLINIGCNNINL</sequence>
<feature type="chain" id="PRO_5013986120" description="Hydrophobin" evidence="7">
    <location>
        <begin position="19"/>
        <end position="140"/>
    </location>
</feature>
<keyword evidence="6 7" id="KW-1015">Disulfide bond</keyword>
<dbReference type="SMART" id="SM00075">
    <property type="entry name" value="HYDRO"/>
    <property type="match status" value="1"/>
</dbReference>
<evidence type="ECO:0000256" key="3">
    <source>
        <dbReference type="ARBA" id="ARBA00022512"/>
    </source>
</evidence>
<keyword evidence="5 7" id="KW-0732">Signal</keyword>
<organism evidence="9 10">
    <name type="scientific">Scleroderma citrinum Foug A</name>
    <dbReference type="NCBI Taxonomy" id="1036808"/>
    <lineage>
        <taxon>Eukaryota</taxon>
        <taxon>Fungi</taxon>
        <taxon>Dikarya</taxon>
        <taxon>Basidiomycota</taxon>
        <taxon>Agaricomycotina</taxon>
        <taxon>Agaricomycetes</taxon>
        <taxon>Agaricomycetidae</taxon>
        <taxon>Boletales</taxon>
        <taxon>Sclerodermatineae</taxon>
        <taxon>Sclerodermataceae</taxon>
        <taxon>Scleroderma</taxon>
    </lineage>
</organism>
<dbReference type="InterPro" id="IPR019778">
    <property type="entry name" value="Class_I_Hydrophobin_CS"/>
</dbReference>
<dbReference type="Proteomes" id="UP000053989">
    <property type="component" value="Unassembled WGS sequence"/>
</dbReference>
<dbReference type="InterPro" id="IPR001338">
    <property type="entry name" value="Class_I_Hydrophobin"/>
</dbReference>
<evidence type="ECO:0000256" key="7">
    <source>
        <dbReference type="RuleBase" id="RU365009"/>
    </source>
</evidence>
<keyword evidence="10" id="KW-1185">Reference proteome</keyword>
<reference evidence="9 10" key="1">
    <citation type="submission" date="2014-04" db="EMBL/GenBank/DDBJ databases">
        <authorList>
            <consortium name="DOE Joint Genome Institute"/>
            <person name="Kuo A."/>
            <person name="Kohler A."/>
            <person name="Nagy L.G."/>
            <person name="Floudas D."/>
            <person name="Copeland A."/>
            <person name="Barry K.W."/>
            <person name="Cichocki N."/>
            <person name="Veneault-Fourrey C."/>
            <person name="LaButti K."/>
            <person name="Lindquist E.A."/>
            <person name="Lipzen A."/>
            <person name="Lundell T."/>
            <person name="Morin E."/>
            <person name="Murat C."/>
            <person name="Sun H."/>
            <person name="Tunlid A."/>
            <person name="Henrissat B."/>
            <person name="Grigoriev I.V."/>
            <person name="Hibbett D.S."/>
            <person name="Martin F."/>
            <person name="Nordberg H.P."/>
            <person name="Cantor M.N."/>
            <person name="Hua S.X."/>
        </authorList>
    </citation>
    <scope>NUCLEOTIDE SEQUENCE [LARGE SCALE GENOMIC DNA]</scope>
    <source>
        <strain evidence="9 10">Foug A</strain>
    </source>
</reference>
<evidence type="ECO:0000313" key="10">
    <source>
        <dbReference type="Proteomes" id="UP000053989"/>
    </source>
</evidence>
<dbReference type="GO" id="GO:0009277">
    <property type="term" value="C:fungal-type cell wall"/>
    <property type="evidence" value="ECO:0007669"/>
    <property type="project" value="InterPro"/>
</dbReference>
<dbReference type="Pfam" id="PF01185">
    <property type="entry name" value="Hydrophobin"/>
    <property type="match status" value="1"/>
</dbReference>
<dbReference type="GO" id="GO:0005199">
    <property type="term" value="F:structural constituent of cell wall"/>
    <property type="evidence" value="ECO:0007669"/>
    <property type="project" value="InterPro"/>
</dbReference>
<dbReference type="HOGENOM" id="CLU_105134_1_0_1"/>
<dbReference type="CDD" id="cd23507">
    <property type="entry name" value="hydrophobin_I"/>
    <property type="match status" value="1"/>
</dbReference>
<protein>
    <recommendedName>
        <fullName evidence="7">Hydrophobin</fullName>
    </recommendedName>
</protein>
<keyword evidence="3 7" id="KW-0134">Cell wall</keyword>
<gene>
    <name evidence="9" type="ORF">SCLCIDRAFT_1216747</name>
</gene>
<evidence type="ECO:0000256" key="2">
    <source>
        <dbReference type="ARBA" id="ARBA00010446"/>
    </source>
</evidence>
<proteinExistence type="inferred from homology"/>
<accession>A0A0C2ZFK8</accession>